<gene>
    <name evidence="2" type="ORF">LPB142_11610</name>
</gene>
<dbReference type="RefSeq" id="WP_071166468.1">
    <property type="nucleotide sequence ID" value="NZ_CP017781.1"/>
</dbReference>
<dbReference type="KEGG" id="rhp:LPB142_11610"/>
<feature type="chain" id="PRO_5009443548" evidence="1">
    <location>
        <begin position="20"/>
        <end position="189"/>
    </location>
</feature>
<keyword evidence="3" id="KW-1185">Reference proteome</keyword>
<dbReference type="AlphaFoldDB" id="A0A1D9MDS3"/>
<feature type="signal peptide" evidence="1">
    <location>
        <begin position="1"/>
        <end position="19"/>
    </location>
</feature>
<name>A0A1D9MDS3_9RHOB</name>
<dbReference type="Proteomes" id="UP000176562">
    <property type="component" value="Chromosome"/>
</dbReference>
<reference evidence="2 3" key="1">
    <citation type="submission" date="2016-10" db="EMBL/GenBank/DDBJ databases">
        <title>Rhodobacter sp. LPB0142, isolated from sea water.</title>
        <authorList>
            <person name="Kim E."/>
            <person name="Yi H."/>
        </authorList>
    </citation>
    <scope>NUCLEOTIDE SEQUENCE [LARGE SCALE GENOMIC DNA]</scope>
    <source>
        <strain evidence="2 3">LPB0142</strain>
    </source>
</reference>
<evidence type="ECO:0000313" key="3">
    <source>
        <dbReference type="Proteomes" id="UP000176562"/>
    </source>
</evidence>
<sequence>MFKFLPLAALLALAPCAQAADVSAQAQGLVADELRSWAQDPEIIAAIEAQNTAHAGFDAARIDALDKAWGAEVGAAAQPTIAPVLGNAASDTLRAKIDASQGRFTEAFVMDNLGLNVATAYLTSDYWQGDEEKFTATYGAGPQAVHVSEVEFDESTQTYQVQISFTVTDPASGAAIGAMTVAVDAEQLN</sequence>
<dbReference type="EMBL" id="CP017781">
    <property type="protein sequence ID" value="AOZ69889.1"/>
    <property type="molecule type" value="Genomic_DNA"/>
</dbReference>
<protein>
    <submittedName>
        <fullName evidence="2">Uncharacterized protein</fullName>
    </submittedName>
</protein>
<evidence type="ECO:0000256" key="1">
    <source>
        <dbReference type="SAM" id="SignalP"/>
    </source>
</evidence>
<proteinExistence type="predicted"/>
<evidence type="ECO:0000313" key="2">
    <source>
        <dbReference type="EMBL" id="AOZ69889.1"/>
    </source>
</evidence>
<organism evidence="2 3">
    <name type="scientific">Rhodobacter xanthinilyticus</name>
    <dbReference type="NCBI Taxonomy" id="1850250"/>
    <lineage>
        <taxon>Bacteria</taxon>
        <taxon>Pseudomonadati</taxon>
        <taxon>Pseudomonadota</taxon>
        <taxon>Alphaproteobacteria</taxon>
        <taxon>Rhodobacterales</taxon>
        <taxon>Rhodobacter group</taxon>
        <taxon>Rhodobacter</taxon>
    </lineage>
</organism>
<dbReference type="STRING" id="1850250.LPB142_11610"/>
<accession>A0A1D9MDS3</accession>
<keyword evidence="1" id="KW-0732">Signal</keyword>